<dbReference type="PROSITE" id="PS51257">
    <property type="entry name" value="PROKAR_LIPOPROTEIN"/>
    <property type="match status" value="1"/>
</dbReference>
<evidence type="ECO:0008006" key="5">
    <source>
        <dbReference type="Google" id="ProtNLM"/>
    </source>
</evidence>
<gene>
    <name evidence="3" type="ORF">RM553_02195</name>
</gene>
<dbReference type="EMBL" id="JAVRHQ010000001">
    <property type="protein sequence ID" value="MDT0641632.1"/>
    <property type="molecule type" value="Genomic_DNA"/>
</dbReference>
<organism evidence="3 4">
    <name type="scientific">Autumnicola tepida</name>
    <dbReference type="NCBI Taxonomy" id="3075595"/>
    <lineage>
        <taxon>Bacteria</taxon>
        <taxon>Pseudomonadati</taxon>
        <taxon>Bacteroidota</taxon>
        <taxon>Flavobacteriia</taxon>
        <taxon>Flavobacteriales</taxon>
        <taxon>Flavobacteriaceae</taxon>
        <taxon>Autumnicola</taxon>
    </lineage>
</organism>
<dbReference type="RefSeq" id="WP_311505085.1">
    <property type="nucleotide sequence ID" value="NZ_JAVRHQ010000001.1"/>
</dbReference>
<evidence type="ECO:0000313" key="4">
    <source>
        <dbReference type="Proteomes" id="UP001262889"/>
    </source>
</evidence>
<evidence type="ECO:0000256" key="2">
    <source>
        <dbReference type="SAM" id="SignalP"/>
    </source>
</evidence>
<reference evidence="3 4" key="1">
    <citation type="submission" date="2023-09" db="EMBL/GenBank/DDBJ databases">
        <authorList>
            <person name="Rey-Velasco X."/>
        </authorList>
    </citation>
    <scope>NUCLEOTIDE SEQUENCE [LARGE SCALE GENOMIC DNA]</scope>
    <source>
        <strain evidence="3 4">F363</strain>
    </source>
</reference>
<comment type="caution">
    <text evidence="3">The sequence shown here is derived from an EMBL/GenBank/DDBJ whole genome shotgun (WGS) entry which is preliminary data.</text>
</comment>
<dbReference type="Proteomes" id="UP001262889">
    <property type="component" value="Unassembled WGS sequence"/>
</dbReference>
<keyword evidence="4" id="KW-1185">Reference proteome</keyword>
<evidence type="ECO:0000256" key="1">
    <source>
        <dbReference type="SAM" id="MobiDB-lite"/>
    </source>
</evidence>
<protein>
    <recommendedName>
        <fullName evidence="5">Secreted protein</fullName>
    </recommendedName>
</protein>
<name>A0ABU3C5L3_9FLAO</name>
<evidence type="ECO:0000313" key="3">
    <source>
        <dbReference type="EMBL" id="MDT0641632.1"/>
    </source>
</evidence>
<sequence>MKKAILIVCLIGANLSFIACTDDSLADVQEEMDTYADGDTGGGNGGEDQQLDPPEEPPAGN</sequence>
<feature type="signal peptide" evidence="2">
    <location>
        <begin position="1"/>
        <end position="21"/>
    </location>
</feature>
<proteinExistence type="predicted"/>
<accession>A0ABU3C5L3</accession>
<keyword evidence="2" id="KW-0732">Signal</keyword>
<feature type="chain" id="PRO_5046865288" description="Secreted protein" evidence="2">
    <location>
        <begin position="22"/>
        <end position="61"/>
    </location>
</feature>
<feature type="region of interest" description="Disordered" evidence="1">
    <location>
        <begin position="30"/>
        <end position="61"/>
    </location>
</feature>